<keyword evidence="5" id="KW-1185">Reference proteome</keyword>
<dbReference type="GO" id="GO:0019888">
    <property type="term" value="F:protein phosphatase regulator activity"/>
    <property type="evidence" value="ECO:0007669"/>
    <property type="project" value="TreeGrafter"/>
</dbReference>
<dbReference type="STRING" id="1064592.G0VAC5"/>
<evidence type="ECO:0000313" key="4">
    <source>
        <dbReference type="EMBL" id="CCC68855.1"/>
    </source>
</evidence>
<evidence type="ECO:0000256" key="3">
    <source>
        <dbReference type="SAM" id="MobiDB-lite"/>
    </source>
</evidence>
<dbReference type="HOGENOM" id="CLU_003676_2_0_1"/>
<feature type="region of interest" description="Disordered" evidence="3">
    <location>
        <begin position="38"/>
        <end position="65"/>
    </location>
</feature>
<dbReference type="GO" id="GO:0031929">
    <property type="term" value="P:TOR signaling"/>
    <property type="evidence" value="ECO:0007669"/>
    <property type="project" value="EnsemblFungi"/>
</dbReference>
<gene>
    <name evidence="4" type="primary">NCAS0B07710</name>
    <name evidence="4" type="ordered locus">NCAS_0B07710</name>
</gene>
<feature type="compositionally biased region" description="Polar residues" evidence="3">
    <location>
        <begin position="831"/>
        <end position="844"/>
    </location>
</feature>
<dbReference type="GO" id="GO:0019903">
    <property type="term" value="F:protein phosphatase binding"/>
    <property type="evidence" value="ECO:0007669"/>
    <property type="project" value="InterPro"/>
</dbReference>
<feature type="compositionally biased region" description="Acidic residues" evidence="3">
    <location>
        <begin position="963"/>
        <end position="985"/>
    </location>
</feature>
<dbReference type="Pfam" id="PF04499">
    <property type="entry name" value="SAPS"/>
    <property type="match status" value="1"/>
</dbReference>
<dbReference type="GO" id="GO:0005829">
    <property type="term" value="C:cytosol"/>
    <property type="evidence" value="ECO:0007669"/>
    <property type="project" value="TreeGrafter"/>
</dbReference>
<evidence type="ECO:0000256" key="2">
    <source>
        <dbReference type="ARBA" id="ARBA00023306"/>
    </source>
</evidence>
<feature type="compositionally biased region" description="Acidic residues" evidence="3">
    <location>
        <begin position="550"/>
        <end position="563"/>
    </location>
</feature>
<feature type="region of interest" description="Disordered" evidence="3">
    <location>
        <begin position="919"/>
        <end position="1012"/>
    </location>
</feature>
<dbReference type="OrthoDB" id="295029at2759"/>
<dbReference type="EMBL" id="HE576753">
    <property type="protein sequence ID" value="CCC68855.1"/>
    <property type="molecule type" value="Genomic_DNA"/>
</dbReference>
<dbReference type="Proteomes" id="UP000001640">
    <property type="component" value="Chromosome 2"/>
</dbReference>
<comment type="similarity">
    <text evidence="1">Belongs to the SAPS family.</text>
</comment>
<feature type="compositionally biased region" description="Polar residues" evidence="3">
    <location>
        <begin position="865"/>
        <end position="881"/>
    </location>
</feature>
<dbReference type="GO" id="GO:0008287">
    <property type="term" value="C:protein serine/threonine phosphatase complex"/>
    <property type="evidence" value="ECO:0007669"/>
    <property type="project" value="EnsemblFungi"/>
</dbReference>
<sequence>MSGSFWKFGQDYSMESPISKILNRAFIKIKDNNFNIEKDEPKDIDMTSDKDSQREEKGKLSVPETELEVPTDETEYEKFKPNLDVLDDLLDDDELYTELMCSNSKLLMFLKYPETLSKLVDYVTKEPILTESLIEEPDITEELAERTIIVDADENTLEEPLDRDVEEITDNASDVSQETSCTVPPETEEQIESRRARIAADILAADVWPISSALMENEELLTRLWSVLDHPAPLSIAASSYFMKINERLLDMDINNMLQFILNRKTLVDRFITHVDNPSLMDFLLKVISTDKPDAPTGVINQLKEQDLIPKLLDHLDMTYSASTQSAVGDFIKAFVTLSANSNNEIASGIGPNELTRQLVSSEMMEKLIKTMLNGGTSLSNGVGIIIELIRKNNSDYDFVQVIYTSLATHPPTDRDPIHLTYLVKLFAKYMPDFEKLLSGNKLPLLKTPFGEIEPLGFEKFKICELIAELLHCSNMTLLNEPNGEAIVTERDLERVKMFSQEEDNDMNGTADLQEEIEENSVAEKSSNGGEVTEKLNKLKIEPEQIISETNEEIETEHEDNDTDPVNTNDELDVANGEVETAEIYDETLSDSEATEALLRENPIPGDQLKISLRETGIIRTILEMFFHFEWNNFLHNVVFDIVQQIFNGPLRTTYNRFLLGDLLTGSEIIHLVLDGDKKCAAQQEKHGLRIGYMGHLMLIAEEIAKFIEYIEEMKISFSNPAIQECLNEPQWREYMATILADTRVKYNTVLGDFVSEDGSGDLIHNADLDIIDTDAMKDDEDSYMNEYDSRDNVNDENTYQTFDENENADEDDGYAEYSDGHNSDDLQYSPERNQQTDKIQSNEGYPEHGDKFTSYMSHHLGGNFNDTVGKGNNMNNTQESAEGDGEGWSSRDAEHNMAHNLAKHEDIHAQFKMEDIHDDEDYTDPSDDGQSYAKPGHPLYSGFIPSRKDSNGVQLISNSQLSDEEESSDDSSSDLNDDEEDEDGNIGSDDYNDGSEYSLQRTRSKEFTFMS</sequence>
<reference key="2">
    <citation type="submission" date="2011-08" db="EMBL/GenBank/DDBJ databases">
        <title>Genome sequence of Naumovozyma castellii.</title>
        <authorList>
            <person name="Gordon J.L."/>
            <person name="Armisen D."/>
            <person name="Proux-Wera E."/>
            <person name="OhEigeartaigh S.S."/>
            <person name="Byrne K.P."/>
            <person name="Wolfe K.H."/>
        </authorList>
    </citation>
    <scope>NUCLEOTIDE SEQUENCE</scope>
    <source>
        <strain>Type strain:CBS 4309</strain>
    </source>
</reference>
<feature type="compositionally biased region" description="Basic and acidic residues" evidence="3">
    <location>
        <begin position="38"/>
        <end position="59"/>
    </location>
</feature>
<dbReference type="InterPro" id="IPR007587">
    <property type="entry name" value="SAPS"/>
</dbReference>
<evidence type="ECO:0000313" key="5">
    <source>
        <dbReference type="Proteomes" id="UP000001640"/>
    </source>
</evidence>
<protein>
    <submittedName>
        <fullName evidence="4">Uncharacterized protein</fullName>
    </submittedName>
</protein>
<dbReference type="eggNOG" id="KOG2073">
    <property type="taxonomic scope" value="Eukaryota"/>
</dbReference>
<feature type="region of interest" description="Disordered" evidence="3">
    <location>
        <begin position="805"/>
        <end position="892"/>
    </location>
</feature>
<evidence type="ECO:0000256" key="1">
    <source>
        <dbReference type="ARBA" id="ARBA00006180"/>
    </source>
</evidence>
<organism evidence="4 5">
    <name type="scientific">Naumovozyma castellii</name>
    <name type="common">Yeast</name>
    <name type="synonym">Saccharomyces castellii</name>
    <dbReference type="NCBI Taxonomy" id="27288"/>
    <lineage>
        <taxon>Eukaryota</taxon>
        <taxon>Fungi</taxon>
        <taxon>Dikarya</taxon>
        <taxon>Ascomycota</taxon>
        <taxon>Saccharomycotina</taxon>
        <taxon>Saccharomycetes</taxon>
        <taxon>Saccharomycetales</taxon>
        <taxon>Saccharomycetaceae</taxon>
        <taxon>Naumovozyma</taxon>
    </lineage>
</organism>
<dbReference type="RefSeq" id="XP_003675226.1">
    <property type="nucleotide sequence ID" value="XM_003675178.1"/>
</dbReference>
<dbReference type="PANTHER" id="PTHR12634:SF8">
    <property type="entry name" value="FIERY MOUNTAIN, ISOFORM D"/>
    <property type="match status" value="1"/>
</dbReference>
<dbReference type="GeneID" id="96902412"/>
<name>G0VAC5_NAUCA</name>
<dbReference type="AlphaFoldDB" id="G0VAC5"/>
<feature type="region of interest" description="Disordered" evidence="3">
    <location>
        <begin position="550"/>
        <end position="569"/>
    </location>
</feature>
<dbReference type="GO" id="GO:0002098">
    <property type="term" value="P:tRNA wobble uridine modification"/>
    <property type="evidence" value="ECO:0007669"/>
    <property type="project" value="EnsemblFungi"/>
</dbReference>
<dbReference type="FunCoup" id="G0VAC5">
    <property type="interactions" value="842"/>
</dbReference>
<dbReference type="GO" id="GO:0005634">
    <property type="term" value="C:nucleus"/>
    <property type="evidence" value="ECO:0007669"/>
    <property type="project" value="TreeGrafter"/>
</dbReference>
<dbReference type="OMA" id="HAYIACE"/>
<feature type="compositionally biased region" description="Acidic residues" evidence="3">
    <location>
        <begin position="919"/>
        <end position="928"/>
    </location>
</feature>
<accession>G0VAC5</accession>
<dbReference type="InParanoid" id="G0VAC5"/>
<keyword evidence="2" id="KW-0131">Cell cycle</keyword>
<dbReference type="PANTHER" id="PTHR12634">
    <property type="entry name" value="SIT4 YEAST -ASSOCIATING PROTEIN-RELATED"/>
    <property type="match status" value="1"/>
</dbReference>
<feature type="compositionally biased region" description="Acidic residues" evidence="3">
    <location>
        <begin position="805"/>
        <end position="815"/>
    </location>
</feature>
<proteinExistence type="inferred from homology"/>
<dbReference type="GO" id="GO:0000082">
    <property type="term" value="P:G1/S transition of mitotic cell cycle"/>
    <property type="evidence" value="ECO:0007669"/>
    <property type="project" value="EnsemblFungi"/>
</dbReference>
<reference evidence="4 5" key="1">
    <citation type="journal article" date="2011" name="Proc. Natl. Acad. Sci. U.S.A.">
        <title>Evolutionary erosion of yeast sex chromosomes by mating-type switching accidents.</title>
        <authorList>
            <person name="Gordon J.L."/>
            <person name="Armisen D."/>
            <person name="Proux-Wera E."/>
            <person name="Oheigeartaigh S.S."/>
            <person name="Byrne K.P."/>
            <person name="Wolfe K.H."/>
        </authorList>
    </citation>
    <scope>NUCLEOTIDE SEQUENCE [LARGE SCALE GENOMIC DNA]</scope>
    <source>
        <strain evidence="5">ATCC 76901 / BCRC 22586 / CBS 4309 / NBRC 1992 / NRRL Y-12630</strain>
    </source>
</reference>
<dbReference type="KEGG" id="ncs:NCAS_0B07710"/>